<dbReference type="PANTHER" id="PTHR12854">
    <property type="entry name" value="ATAXIN 2-RELATED"/>
    <property type="match status" value="1"/>
</dbReference>
<protein>
    <recommendedName>
        <fullName evidence="2">LsmAD domain-containing protein</fullName>
    </recommendedName>
</protein>
<dbReference type="InterPro" id="IPR045117">
    <property type="entry name" value="ATXN2-like"/>
</dbReference>
<reference evidence="3" key="1">
    <citation type="submission" date="2015-03" db="EMBL/GenBank/DDBJ databases">
        <title>A transcriptome of Araucaria cunninghamii, an australian fine timber species.</title>
        <authorList>
            <person name="Jing Yi C.J.Y."/>
            <person name="Yin San L.Y.S."/>
            <person name="Abdul Karim S.S."/>
            <person name="Wan Azmi N.N."/>
            <person name="Hercus R.R."/>
            <person name="Croft L.L."/>
        </authorList>
    </citation>
    <scope>NUCLEOTIDE SEQUENCE</scope>
    <source>
        <strain evidence="3">MI0301</strain>
        <tissue evidence="3">Leaf</tissue>
    </source>
</reference>
<dbReference type="Pfam" id="PF14438">
    <property type="entry name" value="SM-ATX"/>
    <property type="match status" value="1"/>
</dbReference>
<dbReference type="GO" id="GO:0010494">
    <property type="term" value="C:cytoplasmic stress granule"/>
    <property type="evidence" value="ECO:0007669"/>
    <property type="project" value="TreeGrafter"/>
</dbReference>
<dbReference type="GO" id="GO:0034063">
    <property type="term" value="P:stress granule assembly"/>
    <property type="evidence" value="ECO:0007669"/>
    <property type="project" value="TreeGrafter"/>
</dbReference>
<accession>A0A0D6QRJ7</accession>
<feature type="compositionally biased region" description="Acidic residues" evidence="1">
    <location>
        <begin position="324"/>
        <end position="334"/>
    </location>
</feature>
<feature type="region of interest" description="Disordered" evidence="1">
    <location>
        <begin position="1"/>
        <end position="23"/>
    </location>
</feature>
<organism evidence="3">
    <name type="scientific">Araucaria cunninghamii</name>
    <name type="common">Hoop pine</name>
    <name type="synonym">Moreton Bay pine</name>
    <dbReference type="NCBI Taxonomy" id="56994"/>
    <lineage>
        <taxon>Eukaryota</taxon>
        <taxon>Viridiplantae</taxon>
        <taxon>Streptophyta</taxon>
        <taxon>Embryophyta</taxon>
        <taxon>Tracheophyta</taxon>
        <taxon>Spermatophyta</taxon>
        <taxon>Pinopsida</taxon>
        <taxon>Pinidae</taxon>
        <taxon>Conifers II</taxon>
        <taxon>Araucariales</taxon>
        <taxon>Araucariaceae</taxon>
        <taxon>Araucaria</taxon>
    </lineage>
</organism>
<dbReference type="InterPro" id="IPR009604">
    <property type="entry name" value="LsmAD_domain"/>
</dbReference>
<feature type="region of interest" description="Disordered" evidence="1">
    <location>
        <begin position="320"/>
        <end position="351"/>
    </location>
</feature>
<sequence length="369" mass="41868">MSQQHTIQQRSAAVNGFDNHKTERDFSSHYNNSLVQPARFNSGNSHNKGTSHIDYDNMRTDNAHCNTINNRPREGIASINRSGGHGRPLQDRFVFVMACLIGQHVDVQVKNGSIFSGIFHSTNIDKDYGVVLKMARLIKDGSAKGGKFDPASKAPIKNMIIWANDLVQVIAKDVPLMGDELANGYARGNRHEILTDSLLSHSHHLDLERELEPWTPEKDAPESLGLEDTFQNPWNRNWDQFETNKTLFGVESTFDEELYTTKLEKGPQTKDLEREAARIAREIEGWSTRNIHLAEERGTWFSEEGNSLDEESMYSSVLRKGDDDIGEDNEDEDTDNHNEETFGVDSDYTGVAPPVHIDKKNEHFWCYSF</sequence>
<evidence type="ECO:0000259" key="2">
    <source>
        <dbReference type="SMART" id="SM01272"/>
    </source>
</evidence>
<evidence type="ECO:0000256" key="1">
    <source>
        <dbReference type="SAM" id="MobiDB-lite"/>
    </source>
</evidence>
<dbReference type="GO" id="GO:0003729">
    <property type="term" value="F:mRNA binding"/>
    <property type="evidence" value="ECO:0007669"/>
    <property type="project" value="TreeGrafter"/>
</dbReference>
<evidence type="ECO:0000313" key="3">
    <source>
        <dbReference type="EMBL" id="JAG93887.1"/>
    </source>
</evidence>
<dbReference type="SMART" id="SM01272">
    <property type="entry name" value="LsmAD"/>
    <property type="match status" value="1"/>
</dbReference>
<dbReference type="AlphaFoldDB" id="A0A0D6QRJ7"/>
<dbReference type="InterPro" id="IPR025852">
    <property type="entry name" value="SM_dom_ATX"/>
</dbReference>
<dbReference type="Pfam" id="PF06741">
    <property type="entry name" value="LsmAD"/>
    <property type="match status" value="1"/>
</dbReference>
<dbReference type="EMBL" id="GCKF01045301">
    <property type="protein sequence ID" value="JAG93887.1"/>
    <property type="molecule type" value="Transcribed_RNA"/>
</dbReference>
<feature type="region of interest" description="Disordered" evidence="1">
    <location>
        <begin position="36"/>
        <end position="58"/>
    </location>
</feature>
<dbReference type="PANTHER" id="PTHR12854:SF7">
    <property type="entry name" value="ATAXIN-2 HOMOLOG"/>
    <property type="match status" value="1"/>
</dbReference>
<feature type="compositionally biased region" description="Polar residues" evidence="1">
    <location>
        <begin position="1"/>
        <end position="12"/>
    </location>
</feature>
<proteinExistence type="predicted"/>
<feature type="compositionally biased region" description="Polar residues" evidence="1">
    <location>
        <begin position="36"/>
        <end position="50"/>
    </location>
</feature>
<feature type="domain" description="LsmAD" evidence="2">
    <location>
        <begin position="248"/>
        <end position="320"/>
    </location>
</feature>
<name>A0A0D6QRJ7_ARACU</name>